<dbReference type="Pfam" id="PF03965">
    <property type="entry name" value="Penicillinase_R"/>
    <property type="match status" value="1"/>
</dbReference>
<evidence type="ECO:0000256" key="4">
    <source>
        <dbReference type="ARBA" id="ARBA00023163"/>
    </source>
</evidence>
<dbReference type="AlphaFoldDB" id="A0A4R6GU66"/>
<sequence length="131" mass="15560">MKELTKAEEQVMQLLWKKEKAFVKELIEMMPEPKPAYNTVSTIVRILEKKGFVAYEAFGKTHRYFPLISKKEYTRRYMKSFMKGYFSNSFKEMVSFFAREDNMSIADLEELLKEVGEDLENNQSKDNETSR</sequence>
<dbReference type="PIRSF" id="PIRSF019455">
    <property type="entry name" value="CopR_AtkY"/>
    <property type="match status" value="1"/>
</dbReference>
<dbReference type="Gene3D" id="1.10.4040.10">
    <property type="entry name" value="Penicillinase repressor domain"/>
    <property type="match status" value="1"/>
</dbReference>
<name>A0A4R6GU66_9BACT</name>
<evidence type="ECO:0000256" key="2">
    <source>
        <dbReference type="ARBA" id="ARBA00023015"/>
    </source>
</evidence>
<comment type="similarity">
    <text evidence="1">Belongs to the BlaI transcriptional regulatory family.</text>
</comment>
<keyword evidence="4" id="KW-0804">Transcription</keyword>
<dbReference type="Gene3D" id="1.10.10.10">
    <property type="entry name" value="Winged helix-like DNA-binding domain superfamily/Winged helix DNA-binding domain"/>
    <property type="match status" value="1"/>
</dbReference>
<organism evidence="5 6">
    <name type="scientific">Sunxiuqinia elliptica</name>
    <dbReference type="NCBI Taxonomy" id="655355"/>
    <lineage>
        <taxon>Bacteria</taxon>
        <taxon>Pseudomonadati</taxon>
        <taxon>Bacteroidota</taxon>
        <taxon>Bacteroidia</taxon>
        <taxon>Marinilabiliales</taxon>
        <taxon>Prolixibacteraceae</taxon>
        <taxon>Sunxiuqinia</taxon>
    </lineage>
</organism>
<dbReference type="GO" id="GO:0003677">
    <property type="term" value="F:DNA binding"/>
    <property type="evidence" value="ECO:0007669"/>
    <property type="project" value="UniProtKB-KW"/>
</dbReference>
<dbReference type="InterPro" id="IPR005650">
    <property type="entry name" value="BlaI_family"/>
</dbReference>
<dbReference type="InterPro" id="IPR036388">
    <property type="entry name" value="WH-like_DNA-bd_sf"/>
</dbReference>
<protein>
    <submittedName>
        <fullName evidence="5">Putative transcriptional regulator</fullName>
    </submittedName>
</protein>
<dbReference type="SUPFAM" id="SSF46785">
    <property type="entry name" value="Winged helix' DNA-binding domain"/>
    <property type="match status" value="1"/>
</dbReference>
<keyword evidence="3" id="KW-0238">DNA-binding</keyword>
<dbReference type="RefSeq" id="WP_133465700.1">
    <property type="nucleotide sequence ID" value="NZ_SNWI01000007.1"/>
</dbReference>
<dbReference type="Proteomes" id="UP000294848">
    <property type="component" value="Unassembled WGS sequence"/>
</dbReference>
<evidence type="ECO:0000313" key="6">
    <source>
        <dbReference type="Proteomes" id="UP000294848"/>
    </source>
</evidence>
<evidence type="ECO:0000313" key="5">
    <source>
        <dbReference type="EMBL" id="TDN98981.1"/>
    </source>
</evidence>
<dbReference type="InterPro" id="IPR036390">
    <property type="entry name" value="WH_DNA-bd_sf"/>
</dbReference>
<accession>A0A4R6GU66</accession>
<proteinExistence type="inferred from homology"/>
<evidence type="ECO:0000256" key="3">
    <source>
        <dbReference type="ARBA" id="ARBA00023125"/>
    </source>
</evidence>
<evidence type="ECO:0000256" key="1">
    <source>
        <dbReference type="ARBA" id="ARBA00011046"/>
    </source>
</evidence>
<keyword evidence="2" id="KW-0805">Transcription regulation</keyword>
<gene>
    <name evidence="5" type="ORF">DET52_107109</name>
</gene>
<comment type="caution">
    <text evidence="5">The sequence shown here is derived from an EMBL/GenBank/DDBJ whole genome shotgun (WGS) entry which is preliminary data.</text>
</comment>
<reference evidence="5 6" key="1">
    <citation type="submission" date="2019-03" db="EMBL/GenBank/DDBJ databases">
        <title>Freshwater and sediment microbial communities from various areas in North America, analyzing microbe dynamics in response to fracking.</title>
        <authorList>
            <person name="Lamendella R."/>
        </authorList>
    </citation>
    <scope>NUCLEOTIDE SEQUENCE [LARGE SCALE GENOMIC DNA]</scope>
    <source>
        <strain evidence="5 6">114D</strain>
    </source>
</reference>
<dbReference type="EMBL" id="SNWI01000007">
    <property type="protein sequence ID" value="TDN98981.1"/>
    <property type="molecule type" value="Genomic_DNA"/>
</dbReference>
<dbReference type="GO" id="GO:0045892">
    <property type="term" value="P:negative regulation of DNA-templated transcription"/>
    <property type="evidence" value="ECO:0007669"/>
    <property type="project" value="InterPro"/>
</dbReference>
<dbReference type="OrthoDB" id="1098508at2"/>